<name>A0A1N7NPJ7_9GAMM</name>
<sequence length="244" mass="27257">MSKQAVIYRMVMEKHICPFGLKSLDLLKREGFQVKDHWLTTREETDAFKKEHQVETTPQTFIDGERIGGYDALKEHFGKAQSKEKTTSYTPVIAIFSVALLMALGASHMLSGSFFGARWFELFIAFSMCVLAIQKLQDLEAFSLQFLGYDLLAQKYVPYSKIYPFAEAFAGIGMIATVWTPLVALVALFIGSIGAASVYKAVYIQKRELKCACVGGNSNVPLGAISMTENLMMVGMAIWMLLFR</sequence>
<dbReference type="RefSeq" id="WP_076516516.1">
    <property type="nucleotide sequence ID" value="NZ_FTOH01000007.1"/>
</dbReference>
<evidence type="ECO:0000256" key="5">
    <source>
        <dbReference type="ARBA" id="ARBA00022692"/>
    </source>
</evidence>
<dbReference type="SUPFAM" id="SSF52833">
    <property type="entry name" value="Thioredoxin-like"/>
    <property type="match status" value="1"/>
</dbReference>
<evidence type="ECO:0000256" key="6">
    <source>
        <dbReference type="ARBA" id="ARBA00022989"/>
    </source>
</evidence>
<dbReference type="EMBL" id="FTOH01000007">
    <property type="protein sequence ID" value="SIT00149.1"/>
    <property type="molecule type" value="Genomic_DNA"/>
</dbReference>
<dbReference type="OrthoDB" id="9814618at2"/>
<feature type="transmembrane region" description="Helical" evidence="8">
    <location>
        <begin position="182"/>
        <end position="202"/>
    </location>
</feature>
<protein>
    <recommendedName>
        <fullName evidence="4">Methylamine utilization protein MauE</fullName>
    </recommendedName>
</protein>
<dbReference type="Gene3D" id="3.40.30.10">
    <property type="entry name" value="Glutaredoxin"/>
    <property type="match status" value="1"/>
</dbReference>
<dbReference type="InterPro" id="IPR009908">
    <property type="entry name" value="Methylamine_util_MauE"/>
</dbReference>
<dbReference type="Proteomes" id="UP000185639">
    <property type="component" value="Unassembled WGS sequence"/>
</dbReference>
<dbReference type="AlphaFoldDB" id="A0A1N7NPJ7"/>
<feature type="transmembrane region" description="Helical" evidence="8">
    <location>
        <begin position="89"/>
        <end position="110"/>
    </location>
</feature>
<feature type="transmembrane region" description="Helical" evidence="8">
    <location>
        <begin position="222"/>
        <end position="243"/>
    </location>
</feature>
<dbReference type="GO" id="GO:0016020">
    <property type="term" value="C:membrane"/>
    <property type="evidence" value="ECO:0007669"/>
    <property type="project" value="UniProtKB-SubCell"/>
</dbReference>
<reference evidence="11" key="1">
    <citation type="submission" date="2017-01" db="EMBL/GenBank/DDBJ databases">
        <authorList>
            <person name="Varghese N."/>
            <person name="Submissions S."/>
        </authorList>
    </citation>
    <scope>NUCLEOTIDE SEQUENCE [LARGE SCALE GENOMIC DNA]</scope>
    <source>
        <strain evidence="11">DSM 24913</strain>
    </source>
</reference>
<dbReference type="Pfam" id="PF07291">
    <property type="entry name" value="MauE"/>
    <property type="match status" value="1"/>
</dbReference>
<evidence type="ECO:0000256" key="7">
    <source>
        <dbReference type="ARBA" id="ARBA00023136"/>
    </source>
</evidence>
<organism evidence="10 11">
    <name type="scientific">Thalassolituus maritimus</name>
    <dbReference type="NCBI Taxonomy" id="484498"/>
    <lineage>
        <taxon>Bacteria</taxon>
        <taxon>Pseudomonadati</taxon>
        <taxon>Pseudomonadota</taxon>
        <taxon>Gammaproteobacteria</taxon>
        <taxon>Oceanospirillales</taxon>
        <taxon>Oceanospirillaceae</taxon>
        <taxon>Thalassolituus</taxon>
    </lineage>
</organism>
<keyword evidence="6 8" id="KW-1133">Transmembrane helix</keyword>
<dbReference type="GO" id="GO:0030416">
    <property type="term" value="P:methylamine metabolic process"/>
    <property type="evidence" value="ECO:0007669"/>
    <property type="project" value="InterPro"/>
</dbReference>
<feature type="domain" description="Methylamine utilisation protein MauE" evidence="9">
    <location>
        <begin position="119"/>
        <end position="242"/>
    </location>
</feature>
<comment type="pathway">
    <text evidence="3">One-carbon metabolism; methylamine degradation.</text>
</comment>
<evidence type="ECO:0000259" key="9">
    <source>
        <dbReference type="Pfam" id="PF07291"/>
    </source>
</evidence>
<comment type="function">
    <text evidence="1">May be specifically involved in the processing, transport, and/or maturation of the MADH beta-subunit.</text>
</comment>
<evidence type="ECO:0000256" key="8">
    <source>
        <dbReference type="SAM" id="Phobius"/>
    </source>
</evidence>
<keyword evidence="7 8" id="KW-0472">Membrane</keyword>
<dbReference type="STRING" id="484498.SAMN05421686_107166"/>
<keyword evidence="5 8" id="KW-0812">Transmembrane</keyword>
<evidence type="ECO:0000313" key="10">
    <source>
        <dbReference type="EMBL" id="SIT00149.1"/>
    </source>
</evidence>
<evidence type="ECO:0000256" key="3">
    <source>
        <dbReference type="ARBA" id="ARBA00004856"/>
    </source>
</evidence>
<dbReference type="PROSITE" id="PS51354">
    <property type="entry name" value="GLUTAREDOXIN_2"/>
    <property type="match status" value="1"/>
</dbReference>
<gene>
    <name evidence="10" type="ORF">SAMN05421686_107166</name>
</gene>
<comment type="subcellular location">
    <subcellularLocation>
        <location evidence="2">Membrane</location>
        <topology evidence="2">Multi-pass membrane protein</topology>
    </subcellularLocation>
</comment>
<evidence type="ECO:0000256" key="1">
    <source>
        <dbReference type="ARBA" id="ARBA00003475"/>
    </source>
</evidence>
<keyword evidence="11" id="KW-1185">Reference proteome</keyword>
<proteinExistence type="predicted"/>
<evidence type="ECO:0000256" key="4">
    <source>
        <dbReference type="ARBA" id="ARBA00019078"/>
    </source>
</evidence>
<dbReference type="InterPro" id="IPR036249">
    <property type="entry name" value="Thioredoxin-like_sf"/>
</dbReference>
<evidence type="ECO:0000256" key="2">
    <source>
        <dbReference type="ARBA" id="ARBA00004141"/>
    </source>
</evidence>
<accession>A0A1N7NPJ7</accession>
<evidence type="ECO:0000313" key="11">
    <source>
        <dbReference type="Proteomes" id="UP000185639"/>
    </source>
</evidence>